<evidence type="ECO:0000313" key="3">
    <source>
        <dbReference type="Proteomes" id="UP000324585"/>
    </source>
</evidence>
<keyword evidence="1" id="KW-0472">Membrane</keyword>
<keyword evidence="1" id="KW-1133">Transmembrane helix</keyword>
<feature type="transmembrane region" description="Helical" evidence="1">
    <location>
        <begin position="92"/>
        <end position="113"/>
    </location>
</feature>
<protein>
    <submittedName>
        <fullName evidence="2">Uncharacterized protein</fullName>
    </submittedName>
</protein>
<name>A0A5J4YWN4_PORPP</name>
<dbReference type="Proteomes" id="UP000324585">
    <property type="component" value="Unassembled WGS sequence"/>
</dbReference>
<dbReference type="EMBL" id="VRMN01000004">
    <property type="protein sequence ID" value="KAA8494857.1"/>
    <property type="molecule type" value="Genomic_DNA"/>
</dbReference>
<reference evidence="3" key="1">
    <citation type="journal article" date="2019" name="Nat. Commun.">
        <title>Expansion of phycobilisome linker gene families in mesophilic red algae.</title>
        <authorList>
            <person name="Lee J."/>
            <person name="Kim D."/>
            <person name="Bhattacharya D."/>
            <person name="Yoon H.S."/>
        </authorList>
    </citation>
    <scope>NUCLEOTIDE SEQUENCE [LARGE SCALE GENOMIC DNA]</scope>
    <source>
        <strain evidence="3">CCMP 1328</strain>
    </source>
</reference>
<organism evidence="2 3">
    <name type="scientific">Porphyridium purpureum</name>
    <name type="common">Red alga</name>
    <name type="synonym">Porphyridium cruentum</name>
    <dbReference type="NCBI Taxonomy" id="35688"/>
    <lineage>
        <taxon>Eukaryota</taxon>
        <taxon>Rhodophyta</taxon>
        <taxon>Bangiophyceae</taxon>
        <taxon>Porphyridiales</taxon>
        <taxon>Porphyridiaceae</taxon>
        <taxon>Porphyridium</taxon>
    </lineage>
</organism>
<sequence length="133" mass="14604">MAQSGRQGLERLRSVKEMTSVVEITDGDSTAGARAPGQTQTQRRVQITSVTDKLMQQFQEAQRAAGTEGSMLTRSEKPPVVPYEILGMDGNLLLQFLLACMAFILVLILLLSINVTQSLEAKLVSLQRASRRI</sequence>
<evidence type="ECO:0000256" key="1">
    <source>
        <dbReference type="SAM" id="Phobius"/>
    </source>
</evidence>
<accession>A0A5J4YWN4</accession>
<gene>
    <name evidence="2" type="ORF">FVE85_3098</name>
</gene>
<proteinExistence type="predicted"/>
<keyword evidence="1" id="KW-0812">Transmembrane</keyword>
<dbReference type="AlphaFoldDB" id="A0A5J4YWN4"/>
<evidence type="ECO:0000313" key="2">
    <source>
        <dbReference type="EMBL" id="KAA8494857.1"/>
    </source>
</evidence>
<comment type="caution">
    <text evidence="2">The sequence shown here is derived from an EMBL/GenBank/DDBJ whole genome shotgun (WGS) entry which is preliminary data.</text>
</comment>
<keyword evidence="3" id="KW-1185">Reference proteome</keyword>